<dbReference type="PROSITE" id="PS51671">
    <property type="entry name" value="ACT"/>
    <property type="match status" value="1"/>
</dbReference>
<evidence type="ECO:0000256" key="4">
    <source>
        <dbReference type="SAM" id="MobiDB-lite"/>
    </source>
</evidence>
<feature type="domain" description="ACT" evidence="5">
    <location>
        <begin position="51"/>
        <end position="128"/>
    </location>
</feature>
<dbReference type="Gene3D" id="3.30.70.260">
    <property type="match status" value="1"/>
</dbReference>
<feature type="region of interest" description="Disordered" evidence="4">
    <location>
        <begin position="132"/>
        <end position="153"/>
    </location>
</feature>
<dbReference type="SUPFAM" id="SSF55021">
    <property type="entry name" value="ACT-like"/>
    <property type="match status" value="1"/>
</dbReference>
<dbReference type="GO" id="GO:0004510">
    <property type="term" value="F:tryptophan 5-monooxygenase activity"/>
    <property type="evidence" value="ECO:0007669"/>
    <property type="project" value="TreeGrafter"/>
</dbReference>
<reference evidence="7" key="1">
    <citation type="submission" date="2021-02" db="EMBL/GenBank/DDBJ databases">
        <authorList>
            <person name="Nowell W R."/>
        </authorList>
    </citation>
    <scope>NUCLEOTIDE SEQUENCE</scope>
</reference>
<comment type="subunit">
    <text evidence="3">Interacts with DNAJC12.</text>
</comment>
<evidence type="ECO:0000256" key="1">
    <source>
        <dbReference type="ARBA" id="ARBA00040889"/>
    </source>
</evidence>
<dbReference type="GO" id="GO:0005506">
    <property type="term" value="F:iron ion binding"/>
    <property type="evidence" value="ECO:0007669"/>
    <property type="project" value="InterPro"/>
</dbReference>
<dbReference type="EMBL" id="CAJNRG010015353">
    <property type="protein sequence ID" value="CAF2165895.1"/>
    <property type="molecule type" value="Genomic_DNA"/>
</dbReference>
<dbReference type="Proteomes" id="UP000663887">
    <property type="component" value="Unassembled WGS sequence"/>
</dbReference>
<dbReference type="EMBL" id="CAJNOW010015534">
    <property type="protein sequence ID" value="CAF1642381.1"/>
    <property type="molecule type" value="Genomic_DNA"/>
</dbReference>
<dbReference type="InterPro" id="IPR045865">
    <property type="entry name" value="ACT-like_dom_sf"/>
</dbReference>
<dbReference type="InterPro" id="IPR001273">
    <property type="entry name" value="ArAA_hydroxylase"/>
</dbReference>
<proteinExistence type="predicted"/>
<gene>
    <name evidence="6" type="ORF">KQP761_LOCUS28299</name>
    <name evidence="8" type="ORF">WKI299_LOCUS33610</name>
    <name evidence="7" type="ORF">XDN619_LOCUS30916</name>
</gene>
<protein>
    <recommendedName>
        <fullName evidence="1">Tryptophan 5-hydroxylase 2</fullName>
    </recommendedName>
    <alternativeName>
        <fullName evidence="2">Tryptophan 5-monooxygenase 2</fullName>
    </alternativeName>
</protein>
<evidence type="ECO:0000256" key="2">
    <source>
        <dbReference type="ARBA" id="ARBA00042662"/>
    </source>
</evidence>
<accession>A0A816YS38</accession>
<dbReference type="OrthoDB" id="983542at2759"/>
<dbReference type="Proteomes" id="UP000663856">
    <property type="component" value="Unassembled WGS sequence"/>
</dbReference>
<dbReference type="Proteomes" id="UP000663834">
    <property type="component" value="Unassembled WGS sequence"/>
</dbReference>
<dbReference type="GO" id="GO:0009072">
    <property type="term" value="P:aromatic amino acid metabolic process"/>
    <property type="evidence" value="ECO:0007669"/>
    <property type="project" value="InterPro"/>
</dbReference>
<dbReference type="GO" id="GO:0043005">
    <property type="term" value="C:neuron projection"/>
    <property type="evidence" value="ECO:0007669"/>
    <property type="project" value="TreeGrafter"/>
</dbReference>
<evidence type="ECO:0000313" key="6">
    <source>
        <dbReference type="EMBL" id="CAF1642381.1"/>
    </source>
</evidence>
<evidence type="ECO:0000256" key="3">
    <source>
        <dbReference type="ARBA" id="ARBA00062416"/>
    </source>
</evidence>
<evidence type="ECO:0000313" key="7">
    <source>
        <dbReference type="EMBL" id="CAF2165895.1"/>
    </source>
</evidence>
<dbReference type="InterPro" id="IPR002912">
    <property type="entry name" value="ACT_dom"/>
</dbReference>
<evidence type="ECO:0000313" key="8">
    <source>
        <dbReference type="EMBL" id="CAF2184026.1"/>
    </source>
</evidence>
<organism evidence="7 9">
    <name type="scientific">Rotaria magnacalcarata</name>
    <dbReference type="NCBI Taxonomy" id="392030"/>
    <lineage>
        <taxon>Eukaryota</taxon>
        <taxon>Metazoa</taxon>
        <taxon>Spiralia</taxon>
        <taxon>Gnathifera</taxon>
        <taxon>Rotifera</taxon>
        <taxon>Eurotatoria</taxon>
        <taxon>Bdelloidea</taxon>
        <taxon>Philodinida</taxon>
        <taxon>Philodinidae</taxon>
        <taxon>Rotaria</taxon>
    </lineage>
</organism>
<dbReference type="PANTHER" id="PTHR11473:SF16">
    <property type="entry name" value="TRYPTOPHAN 5-HYDROXYLASE 2"/>
    <property type="match status" value="1"/>
</dbReference>
<feature type="compositionally biased region" description="Polar residues" evidence="4">
    <location>
        <begin position="132"/>
        <end position="149"/>
    </location>
</feature>
<dbReference type="EMBL" id="CAJNRF010015966">
    <property type="protein sequence ID" value="CAF2184026.1"/>
    <property type="molecule type" value="Genomic_DNA"/>
</dbReference>
<dbReference type="AlphaFoldDB" id="A0A816YS38"/>
<name>A0A816YS38_9BILA</name>
<evidence type="ECO:0000313" key="9">
    <source>
        <dbReference type="Proteomes" id="UP000663887"/>
    </source>
</evidence>
<evidence type="ECO:0000259" key="5">
    <source>
        <dbReference type="PROSITE" id="PS51671"/>
    </source>
</evidence>
<dbReference type="Pfam" id="PF01842">
    <property type="entry name" value="ACT"/>
    <property type="match status" value="1"/>
</dbReference>
<comment type="caution">
    <text evidence="7">The sequence shown here is derived from an EMBL/GenBank/DDBJ whole genome shotgun (WGS) entry which is preliminary data.</text>
</comment>
<dbReference type="PANTHER" id="PTHR11473">
    <property type="entry name" value="AROMATIC AMINO ACID HYDROXYLASE"/>
    <property type="match status" value="1"/>
</dbReference>
<sequence>MSYKSSYFRCLEHRLSTLREDMDDQEALHTFNHEVPPEKLQSLVQQGKTTSFIFSIKNRVGGLARALKVFQENGINVVHIESRRSRRTNSEYEIYVDLEADRNRVNESMNQLKRQVSCVRFDLNNLAESISQNNGDVSTTNKDATSNINDDLDLPPPSPFLDKNGEPILRQSKLIDREKLIKKRVRCVKFLVLEYNKKQKRNAATIFKRAESV</sequence>